<dbReference type="PROSITE" id="PS00028">
    <property type="entry name" value="ZINC_FINGER_C2H2_1"/>
    <property type="match status" value="6"/>
</dbReference>
<dbReference type="SMART" id="SM00355">
    <property type="entry name" value="ZnF_C2H2"/>
    <property type="match status" value="7"/>
</dbReference>
<organism evidence="8 9">
    <name type="scientific">Mya arenaria</name>
    <name type="common">Soft-shell clam</name>
    <dbReference type="NCBI Taxonomy" id="6604"/>
    <lineage>
        <taxon>Eukaryota</taxon>
        <taxon>Metazoa</taxon>
        <taxon>Spiralia</taxon>
        <taxon>Lophotrochozoa</taxon>
        <taxon>Mollusca</taxon>
        <taxon>Bivalvia</taxon>
        <taxon>Autobranchia</taxon>
        <taxon>Heteroconchia</taxon>
        <taxon>Euheterodonta</taxon>
        <taxon>Imparidentia</taxon>
        <taxon>Neoheterodontei</taxon>
        <taxon>Myida</taxon>
        <taxon>Myoidea</taxon>
        <taxon>Myidae</taxon>
        <taxon>Mya</taxon>
    </lineage>
</organism>
<evidence type="ECO:0000256" key="2">
    <source>
        <dbReference type="ARBA" id="ARBA00022723"/>
    </source>
</evidence>
<protein>
    <submittedName>
        <fullName evidence="8">ZG8-like protein</fullName>
    </submittedName>
</protein>
<keyword evidence="5" id="KW-0862">Zinc</keyword>
<feature type="domain" description="C2H2-type" evidence="7">
    <location>
        <begin position="239"/>
        <end position="259"/>
    </location>
</feature>
<evidence type="ECO:0000256" key="3">
    <source>
        <dbReference type="ARBA" id="ARBA00022737"/>
    </source>
</evidence>
<evidence type="ECO:0000313" key="8">
    <source>
        <dbReference type="EMBL" id="WAR15953.1"/>
    </source>
</evidence>
<dbReference type="SUPFAM" id="SSF57667">
    <property type="entry name" value="beta-beta-alpha zinc fingers"/>
    <property type="match status" value="3"/>
</dbReference>
<name>A0ABY7F5I0_MYAAR</name>
<keyword evidence="9" id="KW-1185">Reference proteome</keyword>
<evidence type="ECO:0000256" key="5">
    <source>
        <dbReference type="ARBA" id="ARBA00022833"/>
    </source>
</evidence>
<keyword evidence="4" id="KW-0863">Zinc-finger</keyword>
<reference evidence="8" key="1">
    <citation type="submission" date="2022-11" db="EMBL/GenBank/DDBJ databases">
        <title>Centuries of genome instability and evolution in soft-shell clam transmissible cancer (bioRxiv).</title>
        <authorList>
            <person name="Hart S.F.M."/>
            <person name="Yonemitsu M.A."/>
            <person name="Giersch R.M."/>
            <person name="Beal B.F."/>
            <person name="Arriagada G."/>
            <person name="Davis B.W."/>
            <person name="Ostrander E.A."/>
            <person name="Goff S.P."/>
            <person name="Metzger M.J."/>
        </authorList>
    </citation>
    <scope>NUCLEOTIDE SEQUENCE</scope>
    <source>
        <strain evidence="8">MELC-2E11</strain>
        <tissue evidence="8">Siphon/mantle</tissue>
    </source>
</reference>
<keyword evidence="2" id="KW-0479">Metal-binding</keyword>
<keyword evidence="3" id="KW-0677">Repeat</keyword>
<evidence type="ECO:0000259" key="7">
    <source>
        <dbReference type="PROSITE" id="PS00028"/>
    </source>
</evidence>
<feature type="domain" description="C2H2-type" evidence="7">
    <location>
        <begin position="211"/>
        <end position="231"/>
    </location>
</feature>
<feature type="domain" description="C2H2-type" evidence="7">
    <location>
        <begin position="155"/>
        <end position="175"/>
    </location>
</feature>
<evidence type="ECO:0000313" key="9">
    <source>
        <dbReference type="Proteomes" id="UP001164746"/>
    </source>
</evidence>
<evidence type="ECO:0000256" key="4">
    <source>
        <dbReference type="ARBA" id="ARBA00022771"/>
    </source>
</evidence>
<dbReference type="PANTHER" id="PTHR16515">
    <property type="entry name" value="PR DOMAIN ZINC FINGER PROTEIN"/>
    <property type="match status" value="1"/>
</dbReference>
<feature type="domain" description="C2H2-type" evidence="7">
    <location>
        <begin position="183"/>
        <end position="203"/>
    </location>
</feature>
<feature type="domain" description="C2H2-type" evidence="7">
    <location>
        <begin position="322"/>
        <end position="343"/>
    </location>
</feature>
<dbReference type="InterPro" id="IPR013087">
    <property type="entry name" value="Znf_C2H2_type"/>
</dbReference>
<dbReference type="Proteomes" id="UP001164746">
    <property type="component" value="Chromosome 10"/>
</dbReference>
<gene>
    <name evidence="8" type="ORF">MAR_030547</name>
</gene>
<accession>A0ABY7F5I0</accession>
<keyword evidence="6" id="KW-0539">Nucleus</keyword>
<evidence type="ECO:0000256" key="1">
    <source>
        <dbReference type="ARBA" id="ARBA00004123"/>
    </source>
</evidence>
<comment type="subcellular location">
    <subcellularLocation>
        <location evidence="1">Nucleus</location>
    </subcellularLocation>
</comment>
<proteinExistence type="predicted"/>
<evidence type="ECO:0000256" key="6">
    <source>
        <dbReference type="ARBA" id="ARBA00023242"/>
    </source>
</evidence>
<sequence length="538" mass="61567">MGKCKAQKETKVSQTEMAISLIRNAHSSVSEIENDSELPEIQVPIKQEVQKQDGTVCDLNLKRSRRGAVRSKEKQNACIQSEEVSLNEVAHLIEEVKSEVTDLMYDTENGGFGGTDQPICLESSSMTRKRDCSRSNTSKRKLIRKAPKSDENFNCKICDKTFSTKYVYQKHMAVHSGEKPYSCEICGALFSLREYLTSHMTCHSAERKFKCDECGAAFFRRGNLIAHKQSHTGHKPYTCEKCGKCFPYNQSLQEHMLRHKGEMPVSCDRCGKRFNNVRQLKAHSKYHELRTDFHCSLCNLYYESLKSLKKHCYMSHATDHSCEFCGEKFSNKRVLASHRFKQHKDKRESRKRKVDIEAVIEDKAKDTDRIITLRLQEEKGKENYKVYYKDEEMDVFVTVKDGDKGLTNESADEIVDREQMEKPNMAGTINENEKLYVIVPDNSHEDVNIENRLKIASGIDLNTVQDTAVLEDETNNVEYDLSESDNHVLVEREDHIVVIVDKESGEGTFTIDGQEFQILTESIEGADQAGEKSSEIIE</sequence>
<dbReference type="Gene3D" id="3.30.160.60">
    <property type="entry name" value="Classic Zinc Finger"/>
    <property type="match status" value="6"/>
</dbReference>
<dbReference type="Pfam" id="PF00096">
    <property type="entry name" value="zf-C2H2"/>
    <property type="match status" value="4"/>
</dbReference>
<feature type="domain" description="C2H2-type" evidence="7">
    <location>
        <begin position="267"/>
        <end position="287"/>
    </location>
</feature>
<feature type="non-terminal residue" evidence="8">
    <location>
        <position position="538"/>
    </location>
</feature>
<dbReference type="InterPro" id="IPR036236">
    <property type="entry name" value="Znf_C2H2_sf"/>
</dbReference>
<dbReference type="PANTHER" id="PTHR16515:SF49">
    <property type="entry name" value="GASTRULA ZINC FINGER PROTEIN XLCGF49.1-LIKE-RELATED"/>
    <property type="match status" value="1"/>
</dbReference>
<dbReference type="InterPro" id="IPR050331">
    <property type="entry name" value="Zinc_finger"/>
</dbReference>
<dbReference type="EMBL" id="CP111021">
    <property type="protein sequence ID" value="WAR15953.1"/>
    <property type="molecule type" value="Genomic_DNA"/>
</dbReference>